<dbReference type="Proteomes" id="UP000824120">
    <property type="component" value="Chromosome 1"/>
</dbReference>
<dbReference type="EMBL" id="JACXVP010000001">
    <property type="protein sequence ID" value="KAG5630403.1"/>
    <property type="molecule type" value="Genomic_DNA"/>
</dbReference>
<feature type="non-terminal residue" evidence="1">
    <location>
        <position position="1"/>
    </location>
</feature>
<evidence type="ECO:0000313" key="1">
    <source>
        <dbReference type="EMBL" id="KAG5630403.1"/>
    </source>
</evidence>
<reference evidence="1 2" key="1">
    <citation type="submission" date="2020-09" db="EMBL/GenBank/DDBJ databases">
        <title>De no assembly of potato wild relative species, Solanum commersonii.</title>
        <authorList>
            <person name="Cho K."/>
        </authorList>
    </citation>
    <scope>NUCLEOTIDE SEQUENCE [LARGE SCALE GENOMIC DNA]</scope>
    <source>
        <strain evidence="1">LZ3.2</strain>
        <tissue evidence="1">Leaf</tissue>
    </source>
</reference>
<accession>A0A9J6B1G3</accession>
<name>A0A9J6B1G3_SOLCO</name>
<evidence type="ECO:0000313" key="2">
    <source>
        <dbReference type="Proteomes" id="UP000824120"/>
    </source>
</evidence>
<organism evidence="1 2">
    <name type="scientific">Solanum commersonii</name>
    <name type="common">Commerson's wild potato</name>
    <name type="synonym">Commerson's nightshade</name>
    <dbReference type="NCBI Taxonomy" id="4109"/>
    <lineage>
        <taxon>Eukaryota</taxon>
        <taxon>Viridiplantae</taxon>
        <taxon>Streptophyta</taxon>
        <taxon>Embryophyta</taxon>
        <taxon>Tracheophyta</taxon>
        <taxon>Spermatophyta</taxon>
        <taxon>Magnoliopsida</taxon>
        <taxon>eudicotyledons</taxon>
        <taxon>Gunneridae</taxon>
        <taxon>Pentapetalae</taxon>
        <taxon>asterids</taxon>
        <taxon>lamiids</taxon>
        <taxon>Solanales</taxon>
        <taxon>Solanaceae</taxon>
        <taxon>Solanoideae</taxon>
        <taxon>Solaneae</taxon>
        <taxon>Solanum</taxon>
    </lineage>
</organism>
<dbReference type="AlphaFoldDB" id="A0A9J6B1G3"/>
<protein>
    <submittedName>
        <fullName evidence="1">Uncharacterized protein</fullName>
    </submittedName>
</protein>
<sequence>RRRDINCDSSPSFTLEKDALSVVLAKAAVIEEASSVRQQVWFIIKVKTTKKKTSSVVCRRSRNCKKKIFHVWFIKSTTVKDDDPCMILHQSRNCRRTCTKCGSSLKLQLQKKRHQVWFVAKVAIAEKRHQVWFVIKVETTKFVIKDAVTTEDARSVVHLHQSHNC</sequence>
<keyword evidence="2" id="KW-1185">Reference proteome</keyword>
<proteinExistence type="predicted"/>
<gene>
    <name evidence="1" type="ORF">H5410_002120</name>
</gene>
<comment type="caution">
    <text evidence="1">The sequence shown here is derived from an EMBL/GenBank/DDBJ whole genome shotgun (WGS) entry which is preliminary data.</text>
</comment>